<dbReference type="NCBIfam" id="TIGR00196">
    <property type="entry name" value="yjeF_cterm"/>
    <property type="match status" value="1"/>
</dbReference>
<evidence type="ECO:0000256" key="19">
    <source>
        <dbReference type="ARBA" id="ARBA00048238"/>
    </source>
</evidence>
<dbReference type="InterPro" id="IPR029056">
    <property type="entry name" value="Ribokinase-like"/>
</dbReference>
<dbReference type="GO" id="GO:0110051">
    <property type="term" value="P:metabolite repair"/>
    <property type="evidence" value="ECO:0007669"/>
    <property type="project" value="TreeGrafter"/>
</dbReference>
<evidence type="ECO:0000256" key="1">
    <source>
        <dbReference type="ARBA" id="ARBA00000013"/>
    </source>
</evidence>
<accession>A0A382AZ99</accession>
<dbReference type="Gene3D" id="3.40.1190.20">
    <property type="match status" value="1"/>
</dbReference>
<evidence type="ECO:0000256" key="7">
    <source>
        <dbReference type="ARBA" id="ARBA00013129"/>
    </source>
</evidence>
<keyword evidence="15" id="KW-0456">Lyase</keyword>
<evidence type="ECO:0000256" key="11">
    <source>
        <dbReference type="ARBA" id="ARBA00022857"/>
    </source>
</evidence>
<evidence type="ECO:0000256" key="4">
    <source>
        <dbReference type="ARBA" id="ARBA00006001"/>
    </source>
</evidence>
<comment type="catalytic activity">
    <reaction evidence="2">
        <text>(6R)-NADPHX = (6S)-NADPHX</text>
        <dbReference type="Rhea" id="RHEA:32227"/>
        <dbReference type="ChEBI" id="CHEBI:64076"/>
        <dbReference type="ChEBI" id="CHEBI:64077"/>
        <dbReference type="EC" id="5.1.99.6"/>
    </reaction>
</comment>
<dbReference type="PROSITE" id="PS51385">
    <property type="entry name" value="YJEF_N"/>
    <property type="match status" value="1"/>
</dbReference>
<dbReference type="HAMAP" id="MF_01965">
    <property type="entry name" value="NADHX_dehydratase"/>
    <property type="match status" value="1"/>
</dbReference>
<feature type="domain" description="YjeF C-terminal" evidence="21">
    <location>
        <begin position="227"/>
        <end position="508"/>
    </location>
</feature>
<dbReference type="AlphaFoldDB" id="A0A382AZ99"/>
<keyword evidence="11" id="KW-0521">NADP</keyword>
<keyword evidence="13" id="KW-0520">NAD</keyword>
<sequence>MRSIDRRTIEEFHISGYSLMERAGFAVTQAAVQMMGDIAGKRVEILCGKGNNGGDGFVVGRLLTEQGADVRCLLLCERTTLEGATRKHMDQAEHGGARITEVADGSQIDFLPETDLIVDAILGTGLKGPIRSLAAHAITCINKHNSPVLSVDVPSGFIPEIGPPDEKDRASWPCVLADRTVTIGLMKVELATFPGKKWSGQLDVADIGFPPEAIEAEHLWLSMPSCEEIQAMLPGRKQDAHKGDCGRVVIVAGSVGMTGAASMTASAAMRSGAGMAILGAPESLVDVLSVKLTEVMVRPLPETSEHSLSLDAEQGVQSLLEWGDVLAIGPGLSQQPETRELVRRVVAQSPCPLVIDADGLNAYSGQGKMLAQRTSEAVITPHVVELSRLTGSKAEEILSDRIVAARHAAQQFELVVALKGTGTVVASPDGRVSINPTGNPGMATAGAGDVLTGITAGLMAQGMRAFEAAVLGVYLHGLSGDIAAVTLGTRSLMASDLITCLPQAIVQMESGCSNG</sequence>
<dbReference type="InterPro" id="IPR000631">
    <property type="entry name" value="CARKD"/>
</dbReference>
<dbReference type="CDD" id="cd01171">
    <property type="entry name" value="YXKO-related"/>
    <property type="match status" value="1"/>
</dbReference>
<dbReference type="PROSITE" id="PS51383">
    <property type="entry name" value="YJEF_C_3"/>
    <property type="match status" value="1"/>
</dbReference>
<dbReference type="EC" id="4.2.1.136" evidence="7"/>
<dbReference type="GO" id="GO:0052856">
    <property type="term" value="F:NAD(P)HX epimerase activity"/>
    <property type="evidence" value="ECO:0007669"/>
    <property type="project" value="UniProtKB-EC"/>
</dbReference>
<dbReference type="PANTHER" id="PTHR12592">
    <property type="entry name" value="ATP-DEPENDENT (S)-NAD(P)H-HYDRATE DEHYDRATASE FAMILY MEMBER"/>
    <property type="match status" value="1"/>
</dbReference>
<evidence type="ECO:0000256" key="18">
    <source>
        <dbReference type="ARBA" id="ARBA00032624"/>
    </source>
</evidence>
<comment type="function">
    <text evidence="17">Bifunctional enzyme that catalyzes the epimerization of the S- and R-forms of NAD(P)HX and the dehydration of the S-form of NAD(P)HX at the expense of ADP, which is converted to AMP. This allows the repair of both epimers of NAD(P)HX, a damaged form of NAD(P)H that is a result of enzymatic or heat-dependent hydration.</text>
</comment>
<evidence type="ECO:0000256" key="13">
    <source>
        <dbReference type="ARBA" id="ARBA00023027"/>
    </source>
</evidence>
<dbReference type="HAMAP" id="MF_01966">
    <property type="entry name" value="NADHX_epimerase"/>
    <property type="match status" value="1"/>
</dbReference>
<keyword evidence="10" id="KW-0067">ATP-binding</keyword>
<comment type="cofactor">
    <cofactor evidence="3">
        <name>K(+)</name>
        <dbReference type="ChEBI" id="CHEBI:29103"/>
    </cofactor>
</comment>
<evidence type="ECO:0000256" key="12">
    <source>
        <dbReference type="ARBA" id="ARBA00022958"/>
    </source>
</evidence>
<evidence type="ECO:0000256" key="17">
    <source>
        <dbReference type="ARBA" id="ARBA00025153"/>
    </source>
</evidence>
<feature type="domain" description="YjeF N-terminal" evidence="22">
    <location>
        <begin position="1"/>
        <end position="215"/>
    </location>
</feature>
<comment type="catalytic activity">
    <reaction evidence="1">
        <text>(6R)-NADHX = (6S)-NADHX</text>
        <dbReference type="Rhea" id="RHEA:32215"/>
        <dbReference type="ChEBI" id="CHEBI:64074"/>
        <dbReference type="ChEBI" id="CHEBI:64075"/>
        <dbReference type="EC" id="5.1.99.6"/>
    </reaction>
</comment>
<dbReference type="EC" id="5.1.99.6" evidence="6"/>
<evidence type="ECO:0000256" key="9">
    <source>
        <dbReference type="ARBA" id="ARBA00022741"/>
    </source>
</evidence>
<dbReference type="EMBL" id="UINC01027292">
    <property type="protein sequence ID" value="SVB06287.1"/>
    <property type="molecule type" value="Genomic_DNA"/>
</dbReference>
<evidence type="ECO:0000256" key="15">
    <source>
        <dbReference type="ARBA" id="ARBA00023239"/>
    </source>
</evidence>
<dbReference type="InterPro" id="IPR030677">
    <property type="entry name" value="Nnr"/>
</dbReference>
<dbReference type="PIRSF" id="PIRSF017184">
    <property type="entry name" value="Nnr"/>
    <property type="match status" value="1"/>
</dbReference>
<evidence type="ECO:0000256" key="20">
    <source>
        <dbReference type="ARBA" id="ARBA00049209"/>
    </source>
</evidence>
<gene>
    <name evidence="23" type="ORF">METZ01_LOCUS159141</name>
</gene>
<comment type="similarity">
    <text evidence="5">In the C-terminal section; belongs to the NnrD/CARKD family.</text>
</comment>
<evidence type="ECO:0000259" key="22">
    <source>
        <dbReference type="PROSITE" id="PS51385"/>
    </source>
</evidence>
<keyword evidence="9" id="KW-0547">Nucleotide-binding</keyword>
<evidence type="ECO:0000256" key="8">
    <source>
        <dbReference type="ARBA" id="ARBA00022723"/>
    </source>
</evidence>
<keyword evidence="16" id="KW-0511">Multifunctional enzyme</keyword>
<keyword evidence="12" id="KW-0630">Potassium</keyword>
<dbReference type="Pfam" id="PF03853">
    <property type="entry name" value="YjeF_N"/>
    <property type="match status" value="1"/>
</dbReference>
<organism evidence="23">
    <name type="scientific">marine metagenome</name>
    <dbReference type="NCBI Taxonomy" id="408172"/>
    <lineage>
        <taxon>unclassified sequences</taxon>
        <taxon>metagenomes</taxon>
        <taxon>ecological metagenomes</taxon>
    </lineage>
</organism>
<evidence type="ECO:0000256" key="6">
    <source>
        <dbReference type="ARBA" id="ARBA00012228"/>
    </source>
</evidence>
<dbReference type="GO" id="GO:0052855">
    <property type="term" value="F:ADP-dependent NAD(P)H-hydrate dehydratase activity"/>
    <property type="evidence" value="ECO:0007669"/>
    <property type="project" value="UniProtKB-EC"/>
</dbReference>
<dbReference type="Gene3D" id="3.40.50.10260">
    <property type="entry name" value="YjeF N-terminal domain"/>
    <property type="match status" value="1"/>
</dbReference>
<evidence type="ECO:0000256" key="3">
    <source>
        <dbReference type="ARBA" id="ARBA00001958"/>
    </source>
</evidence>
<dbReference type="InterPro" id="IPR004443">
    <property type="entry name" value="YjeF_N_dom"/>
</dbReference>
<dbReference type="NCBIfam" id="TIGR00197">
    <property type="entry name" value="yjeF_nterm"/>
    <property type="match status" value="1"/>
</dbReference>
<comment type="catalytic activity">
    <reaction evidence="19">
        <text>(6S)-NADHX + ADP = AMP + phosphate + NADH + H(+)</text>
        <dbReference type="Rhea" id="RHEA:32223"/>
        <dbReference type="ChEBI" id="CHEBI:15378"/>
        <dbReference type="ChEBI" id="CHEBI:43474"/>
        <dbReference type="ChEBI" id="CHEBI:57945"/>
        <dbReference type="ChEBI" id="CHEBI:64074"/>
        <dbReference type="ChEBI" id="CHEBI:456215"/>
        <dbReference type="ChEBI" id="CHEBI:456216"/>
        <dbReference type="EC" id="4.2.1.136"/>
    </reaction>
</comment>
<dbReference type="PANTHER" id="PTHR12592:SF0">
    <property type="entry name" value="ATP-DEPENDENT (S)-NAD(P)H-HYDRATE DEHYDRATASE"/>
    <property type="match status" value="1"/>
</dbReference>
<keyword evidence="14" id="KW-0413">Isomerase</keyword>
<comment type="catalytic activity">
    <reaction evidence="20">
        <text>(6S)-NADPHX + ADP = AMP + phosphate + NADPH + H(+)</text>
        <dbReference type="Rhea" id="RHEA:32235"/>
        <dbReference type="ChEBI" id="CHEBI:15378"/>
        <dbReference type="ChEBI" id="CHEBI:43474"/>
        <dbReference type="ChEBI" id="CHEBI:57783"/>
        <dbReference type="ChEBI" id="CHEBI:64076"/>
        <dbReference type="ChEBI" id="CHEBI:456215"/>
        <dbReference type="ChEBI" id="CHEBI:456216"/>
        <dbReference type="EC" id="4.2.1.136"/>
    </reaction>
</comment>
<evidence type="ECO:0000259" key="21">
    <source>
        <dbReference type="PROSITE" id="PS51383"/>
    </source>
</evidence>
<comment type="similarity">
    <text evidence="4">In the N-terminal section; belongs to the NnrE/AIBP family.</text>
</comment>
<reference evidence="23" key="1">
    <citation type="submission" date="2018-05" db="EMBL/GenBank/DDBJ databases">
        <authorList>
            <person name="Lanie J.A."/>
            <person name="Ng W.-L."/>
            <person name="Kazmierczak K.M."/>
            <person name="Andrzejewski T.M."/>
            <person name="Davidsen T.M."/>
            <person name="Wayne K.J."/>
            <person name="Tettelin H."/>
            <person name="Glass J.I."/>
            <person name="Rusch D."/>
            <person name="Podicherti R."/>
            <person name="Tsui H.-C.T."/>
            <person name="Winkler M.E."/>
        </authorList>
    </citation>
    <scope>NUCLEOTIDE SEQUENCE</scope>
</reference>
<evidence type="ECO:0000256" key="16">
    <source>
        <dbReference type="ARBA" id="ARBA00023268"/>
    </source>
</evidence>
<name>A0A382AZ99_9ZZZZ</name>
<dbReference type="GO" id="GO:0046872">
    <property type="term" value="F:metal ion binding"/>
    <property type="evidence" value="ECO:0007669"/>
    <property type="project" value="UniProtKB-KW"/>
</dbReference>
<evidence type="ECO:0000256" key="5">
    <source>
        <dbReference type="ARBA" id="ARBA00009524"/>
    </source>
</evidence>
<evidence type="ECO:0000256" key="2">
    <source>
        <dbReference type="ARBA" id="ARBA00000909"/>
    </source>
</evidence>
<evidence type="ECO:0000256" key="10">
    <source>
        <dbReference type="ARBA" id="ARBA00022840"/>
    </source>
</evidence>
<dbReference type="SUPFAM" id="SSF64153">
    <property type="entry name" value="YjeF N-terminal domain-like"/>
    <property type="match status" value="1"/>
</dbReference>
<proteinExistence type="inferred from homology"/>
<evidence type="ECO:0000256" key="14">
    <source>
        <dbReference type="ARBA" id="ARBA00023235"/>
    </source>
</evidence>
<dbReference type="InterPro" id="IPR036652">
    <property type="entry name" value="YjeF_N_dom_sf"/>
</dbReference>
<dbReference type="SUPFAM" id="SSF53613">
    <property type="entry name" value="Ribokinase-like"/>
    <property type="match status" value="1"/>
</dbReference>
<evidence type="ECO:0000313" key="23">
    <source>
        <dbReference type="EMBL" id="SVB06287.1"/>
    </source>
</evidence>
<dbReference type="GO" id="GO:0005524">
    <property type="term" value="F:ATP binding"/>
    <property type="evidence" value="ECO:0007669"/>
    <property type="project" value="UniProtKB-KW"/>
</dbReference>
<protein>
    <recommendedName>
        <fullName evidence="18">Nicotinamide nucleotide repair protein</fullName>
        <ecNumber evidence="7">4.2.1.136</ecNumber>
        <ecNumber evidence="6">5.1.99.6</ecNumber>
    </recommendedName>
</protein>
<keyword evidence="8" id="KW-0479">Metal-binding</keyword>
<dbReference type="Pfam" id="PF01256">
    <property type="entry name" value="Carb_kinase"/>
    <property type="match status" value="1"/>
</dbReference>